<name>A0A068SEF4_9FUNG</name>
<evidence type="ECO:0000256" key="5">
    <source>
        <dbReference type="ARBA" id="ARBA00023136"/>
    </source>
</evidence>
<dbReference type="AlphaFoldDB" id="A0A068SEF4"/>
<feature type="transmembrane region" description="Helical" evidence="7">
    <location>
        <begin position="528"/>
        <end position="551"/>
    </location>
</feature>
<dbReference type="PROSITE" id="PS50850">
    <property type="entry name" value="MFS"/>
    <property type="match status" value="1"/>
</dbReference>
<evidence type="ECO:0000256" key="3">
    <source>
        <dbReference type="ARBA" id="ARBA00022692"/>
    </source>
</evidence>
<dbReference type="InterPro" id="IPR036047">
    <property type="entry name" value="F-box-like_dom_sf"/>
</dbReference>
<dbReference type="GO" id="GO:0016020">
    <property type="term" value="C:membrane"/>
    <property type="evidence" value="ECO:0007669"/>
    <property type="project" value="UniProtKB-SubCell"/>
</dbReference>
<dbReference type="InterPro" id="IPR036259">
    <property type="entry name" value="MFS_trans_sf"/>
</dbReference>
<keyword evidence="4 7" id="KW-1133">Transmembrane helix</keyword>
<evidence type="ECO:0000256" key="2">
    <source>
        <dbReference type="ARBA" id="ARBA00005241"/>
    </source>
</evidence>
<dbReference type="VEuPathDB" id="FungiDB:LCOR_11517.1"/>
<dbReference type="Pfam" id="PF12832">
    <property type="entry name" value="MFS_1_like"/>
    <property type="match status" value="1"/>
</dbReference>
<dbReference type="OrthoDB" id="515887at2759"/>
<dbReference type="PROSITE" id="PS50181">
    <property type="entry name" value="FBOX"/>
    <property type="match status" value="1"/>
</dbReference>
<dbReference type="EMBL" id="CBTN010000104">
    <property type="protein sequence ID" value="CDH60738.1"/>
    <property type="molecule type" value="Genomic_DNA"/>
</dbReference>
<dbReference type="SUPFAM" id="SSF103473">
    <property type="entry name" value="MFS general substrate transporter"/>
    <property type="match status" value="1"/>
</dbReference>
<feature type="transmembrane region" description="Helical" evidence="7">
    <location>
        <begin position="927"/>
        <end position="949"/>
    </location>
</feature>
<dbReference type="PANTHER" id="PTHR16172">
    <property type="entry name" value="MAJOR FACILITATOR SUPERFAMILY DOMAIN-CONTAINING PROTEIN 6-LIKE"/>
    <property type="match status" value="1"/>
</dbReference>
<reference evidence="10" key="1">
    <citation type="submission" date="2013-08" db="EMBL/GenBank/DDBJ databases">
        <title>Gene expansion shapes genome architecture in the human pathogen Lichtheimia corymbifera: an evolutionary genomics analysis in the ancient terrestrial Mucorales (Mucoromycotina).</title>
        <authorList>
            <person name="Schwartze V.U."/>
            <person name="Winter S."/>
            <person name="Shelest E."/>
            <person name="Marcet-Houben M."/>
            <person name="Horn F."/>
            <person name="Wehner S."/>
            <person name="Hoffmann K."/>
            <person name="Riege K."/>
            <person name="Sammeth M."/>
            <person name="Nowrousian M."/>
            <person name="Valiante V."/>
            <person name="Linde J."/>
            <person name="Jacobsen I.D."/>
            <person name="Marz M."/>
            <person name="Brakhage A.A."/>
            <person name="Gabaldon T."/>
            <person name="Bocker S."/>
            <person name="Voigt K."/>
        </authorList>
    </citation>
    <scope>NUCLEOTIDE SEQUENCE [LARGE SCALE GENOMIC DNA]</scope>
    <source>
        <strain evidence="10">FSU 9682</strain>
    </source>
</reference>
<sequence>MNRLPHEVILNIVSQFGPMDCIECYQVSGQWRHLLPLYAARPWRDITVDEDSFRMFSYVNVFGRFVRTARLKLKVLGTMITALDRLKSCSLLEKLELRDVYVTFPYAIQAQLISCFKRWRIDTLSIINVRAPKVDLTDYIVLAAKFNIPHVACVGIGESVFGAPEWQLHSSNLNALVSLVIDAPAMELWNTRALLSCTPNIEYLELGLSFRDDALMSSIFTLCPKITHIHLDYDLTRPDDDIYPRDYLQFPTKEASGGDQEVYPGLRYYWNGISPFDQAEYNMLLRYQSTLELVRVGQCDPSSFRPDWETFTACFLPNTTLKHLVLPLYHQHLGSHTQYEDGYACWLIACQGLEPLELRSIWYTLGASMMHTLEHQLPSLRRIDVTFPAFSPNVTDNPWSGKGGGLFLNQLQLLRALRYRCKHTDTFKELQVGFHGRHNMCDMATILSMVTTTRSLEKLTIEGIDYYVSDDEPDIACSAPVYLALFYSSQLGLKSDQIGLLVAIAPFISAIACPLWTSLADKTKTHRYIMCIVHTLATLAIVSVMGISVAVQHIEPEGERSSVTVALVTITSVCFAFFGVPVGPLVDGGVLKILGRHKDQYGRQRMFGSISFGVASSLVGFITDWTNDMNAIFYVYAISAVCFIMVAGSTQFKTEKIDTQRGQLLLRPPQFKPSFNRTIAAPRPSPSSSSSTSQQQQKQHQRKRIKQFQLDYDAYEDDDFFTDGMEDDMQMRQNEIQRLIQFATESSIIEAVNLSNPPASRRRYSNVTGTDMDEAANAVNARTPTNVIELLRDPRVLLFFLTMMLMGASLNMVVSFLFIFLKQDLGASSSVVGLTGLVGSVTELLFFFYSRDLIRLFGIKSLIILGHVLTIIRIFSYTILPKGPSGANIALVLHLLNGVAFSALWGAGVVQADELAPPSLQATSQGLLAAMYAGVGAGLGSLMGGIIYQRAGAKSMFATAIGITTLSLELYLEANTRWGLSDMIKWTYRMTVRMYKWTQRGRGPVPRWSGPRSRGHIRLEEDGDD</sequence>
<evidence type="ECO:0000313" key="10">
    <source>
        <dbReference type="EMBL" id="CDH60738.1"/>
    </source>
</evidence>
<evidence type="ECO:0000256" key="1">
    <source>
        <dbReference type="ARBA" id="ARBA00004141"/>
    </source>
</evidence>
<accession>A0A068SEF4</accession>
<dbReference type="InterPro" id="IPR001810">
    <property type="entry name" value="F-box_dom"/>
</dbReference>
<evidence type="ECO:0000256" key="6">
    <source>
        <dbReference type="SAM" id="MobiDB-lite"/>
    </source>
</evidence>
<proteinExistence type="inferred from homology"/>
<feature type="transmembrane region" description="Helical" evidence="7">
    <location>
        <begin position="563"/>
        <end position="586"/>
    </location>
</feature>
<feature type="region of interest" description="Disordered" evidence="6">
    <location>
        <begin position="673"/>
        <end position="703"/>
    </location>
</feature>
<keyword evidence="5 7" id="KW-0472">Membrane</keyword>
<feature type="compositionally biased region" description="Low complexity" evidence="6">
    <location>
        <begin position="686"/>
        <end position="698"/>
    </location>
</feature>
<evidence type="ECO:0000259" key="9">
    <source>
        <dbReference type="PROSITE" id="PS50850"/>
    </source>
</evidence>
<dbReference type="InterPro" id="IPR020846">
    <property type="entry name" value="MFS_dom"/>
</dbReference>
<evidence type="ECO:0008006" key="12">
    <source>
        <dbReference type="Google" id="ProtNLM"/>
    </source>
</evidence>
<comment type="subcellular location">
    <subcellularLocation>
        <location evidence="1">Membrane</location>
        <topology evidence="1">Multi-pass membrane protein</topology>
    </subcellularLocation>
</comment>
<dbReference type="PANTHER" id="PTHR16172:SF41">
    <property type="entry name" value="MAJOR FACILITATOR SUPERFAMILY DOMAIN-CONTAINING PROTEIN 6-LIKE"/>
    <property type="match status" value="1"/>
</dbReference>
<evidence type="ECO:0000259" key="8">
    <source>
        <dbReference type="PROSITE" id="PS50181"/>
    </source>
</evidence>
<dbReference type="Gene3D" id="1.20.1250.20">
    <property type="entry name" value="MFS general substrate transporter like domains"/>
    <property type="match status" value="2"/>
</dbReference>
<keyword evidence="3 7" id="KW-0812">Transmembrane</keyword>
<evidence type="ECO:0000256" key="7">
    <source>
        <dbReference type="SAM" id="Phobius"/>
    </source>
</evidence>
<feature type="transmembrane region" description="Helical" evidence="7">
    <location>
        <begin position="606"/>
        <end position="625"/>
    </location>
</feature>
<dbReference type="InterPro" id="IPR024989">
    <property type="entry name" value="MFS_assoc_dom"/>
</dbReference>
<comment type="caution">
    <text evidence="10">The sequence shown here is derived from an EMBL/GenBank/DDBJ whole genome shotgun (WGS) entry which is preliminary data.</text>
</comment>
<feature type="domain" description="Major facilitator superfamily (MFS) profile" evidence="9">
    <location>
        <begin position="795"/>
        <end position="1025"/>
    </location>
</feature>
<feature type="region of interest" description="Disordered" evidence="6">
    <location>
        <begin position="1005"/>
        <end position="1025"/>
    </location>
</feature>
<dbReference type="SUPFAM" id="SSF81383">
    <property type="entry name" value="F-box domain"/>
    <property type="match status" value="1"/>
</dbReference>
<dbReference type="Proteomes" id="UP000027586">
    <property type="component" value="Unassembled WGS sequence"/>
</dbReference>
<keyword evidence="11" id="KW-1185">Reference proteome</keyword>
<evidence type="ECO:0000256" key="4">
    <source>
        <dbReference type="ARBA" id="ARBA00022989"/>
    </source>
</evidence>
<gene>
    <name evidence="10" type="ORF">LCOR_11517.1</name>
</gene>
<organism evidence="10 11">
    <name type="scientific">Lichtheimia corymbifera JMRC:FSU:9682</name>
    <dbReference type="NCBI Taxonomy" id="1263082"/>
    <lineage>
        <taxon>Eukaryota</taxon>
        <taxon>Fungi</taxon>
        <taxon>Fungi incertae sedis</taxon>
        <taxon>Mucoromycota</taxon>
        <taxon>Mucoromycotina</taxon>
        <taxon>Mucoromycetes</taxon>
        <taxon>Mucorales</taxon>
        <taxon>Lichtheimiaceae</taxon>
        <taxon>Lichtheimia</taxon>
    </lineage>
</organism>
<feature type="transmembrane region" description="Helical" evidence="7">
    <location>
        <begin position="796"/>
        <end position="821"/>
    </location>
</feature>
<feature type="domain" description="F-box" evidence="8">
    <location>
        <begin position="1"/>
        <end position="46"/>
    </location>
</feature>
<protein>
    <recommendedName>
        <fullName evidence="12">Major facilitator superfamily (MFS) profile domain-containing protein</fullName>
    </recommendedName>
</protein>
<dbReference type="SUPFAM" id="SSF52047">
    <property type="entry name" value="RNI-like"/>
    <property type="match status" value="1"/>
</dbReference>
<dbReference type="InterPro" id="IPR051717">
    <property type="entry name" value="MFS_MFSD6"/>
</dbReference>
<feature type="transmembrane region" description="Helical" evidence="7">
    <location>
        <begin position="631"/>
        <end position="652"/>
    </location>
</feature>
<dbReference type="GO" id="GO:0022857">
    <property type="term" value="F:transmembrane transporter activity"/>
    <property type="evidence" value="ECO:0007669"/>
    <property type="project" value="InterPro"/>
</dbReference>
<feature type="transmembrane region" description="Helical" evidence="7">
    <location>
        <begin position="861"/>
        <end position="880"/>
    </location>
</feature>
<feature type="transmembrane region" description="Helical" evidence="7">
    <location>
        <begin position="498"/>
        <end position="516"/>
    </location>
</feature>
<feature type="transmembrane region" description="Helical" evidence="7">
    <location>
        <begin position="886"/>
        <end position="907"/>
    </location>
</feature>
<evidence type="ECO:0000313" key="11">
    <source>
        <dbReference type="Proteomes" id="UP000027586"/>
    </source>
</evidence>
<comment type="similarity">
    <text evidence="2">Belongs to the major facilitator superfamily. MFSD6 family.</text>
</comment>